<keyword evidence="3 9" id="KW-0812">Transmembrane</keyword>
<dbReference type="Pfam" id="PF13246">
    <property type="entry name" value="Cation_ATPase"/>
    <property type="match status" value="1"/>
</dbReference>
<keyword evidence="2" id="KW-1003">Cell membrane</keyword>
<dbReference type="InterPro" id="IPR050510">
    <property type="entry name" value="Cation_transp_ATPase_P-type"/>
</dbReference>
<accession>A0ABY6HPD0</accession>
<feature type="transmembrane region" description="Helical" evidence="9">
    <location>
        <begin position="861"/>
        <end position="880"/>
    </location>
</feature>
<dbReference type="Gene3D" id="1.20.1110.10">
    <property type="entry name" value="Calcium-transporting ATPase, transmembrane domain"/>
    <property type="match status" value="1"/>
</dbReference>
<dbReference type="PROSITE" id="PS00154">
    <property type="entry name" value="ATPASE_E1_E2"/>
    <property type="match status" value="1"/>
</dbReference>
<dbReference type="Pfam" id="PF00689">
    <property type="entry name" value="Cation_ATPase_C"/>
    <property type="match status" value="1"/>
</dbReference>
<reference evidence="11" key="1">
    <citation type="submission" date="2022-09" db="EMBL/GenBank/DDBJ databases">
        <title>Actin cytoskeleton and complex cell architecture in an #Asgard archaeon.</title>
        <authorList>
            <person name="Ponce Toledo R.I."/>
            <person name="Schleper C."/>
            <person name="Rodrigues Oliveira T."/>
            <person name="Wollweber F."/>
            <person name="Xu J."/>
            <person name="Rittmann S."/>
            <person name="Klingl A."/>
            <person name="Pilhofer M."/>
        </authorList>
    </citation>
    <scope>NUCLEOTIDE SEQUENCE</scope>
    <source>
        <strain evidence="11">B-35</strain>
    </source>
</reference>
<keyword evidence="8 9" id="KW-0472">Membrane</keyword>
<dbReference type="InterPro" id="IPR008250">
    <property type="entry name" value="ATPase_P-typ_transduc_dom_A_sf"/>
</dbReference>
<feature type="transmembrane region" description="Helical" evidence="9">
    <location>
        <begin position="263"/>
        <end position="285"/>
    </location>
</feature>
<dbReference type="Gene3D" id="2.70.150.10">
    <property type="entry name" value="Calcium-transporting ATPase, cytoplasmic transduction domain A"/>
    <property type="match status" value="1"/>
</dbReference>
<dbReference type="PANTHER" id="PTHR43294">
    <property type="entry name" value="SODIUM/POTASSIUM-TRANSPORTING ATPASE SUBUNIT ALPHA"/>
    <property type="match status" value="1"/>
</dbReference>
<proteinExistence type="predicted"/>
<comment type="subcellular location">
    <subcellularLocation>
        <location evidence="1">Cell membrane</location>
        <topology evidence="1">Multi-pass membrane protein</topology>
    </subcellularLocation>
</comment>
<evidence type="ECO:0000256" key="9">
    <source>
        <dbReference type="SAM" id="Phobius"/>
    </source>
</evidence>
<feature type="transmembrane region" description="Helical" evidence="9">
    <location>
        <begin position="791"/>
        <end position="813"/>
    </location>
</feature>
<evidence type="ECO:0000313" key="12">
    <source>
        <dbReference type="Proteomes" id="UP001208689"/>
    </source>
</evidence>
<feature type="transmembrane region" description="Helical" evidence="9">
    <location>
        <begin position="100"/>
        <end position="118"/>
    </location>
</feature>
<dbReference type="SUPFAM" id="SSF81653">
    <property type="entry name" value="Calcium ATPase, transduction domain A"/>
    <property type="match status" value="1"/>
</dbReference>
<feature type="domain" description="Cation-transporting P-type ATPase N-terminal" evidence="10">
    <location>
        <begin position="13"/>
        <end position="87"/>
    </location>
</feature>
<dbReference type="SUPFAM" id="SSF56784">
    <property type="entry name" value="HAD-like"/>
    <property type="match status" value="1"/>
</dbReference>
<keyword evidence="7 9" id="KW-1133">Transmembrane helix</keyword>
<dbReference type="InterPro" id="IPR023214">
    <property type="entry name" value="HAD_sf"/>
</dbReference>
<dbReference type="Pfam" id="PF00690">
    <property type="entry name" value="Cation_ATPase_N"/>
    <property type="match status" value="1"/>
</dbReference>
<evidence type="ECO:0000256" key="8">
    <source>
        <dbReference type="ARBA" id="ARBA00023136"/>
    </source>
</evidence>
<dbReference type="EMBL" id="CP104013">
    <property type="protein sequence ID" value="UYP45291.1"/>
    <property type="molecule type" value="Genomic_DNA"/>
</dbReference>
<dbReference type="InterPro" id="IPR006068">
    <property type="entry name" value="ATPase_P-typ_cation-transptr_C"/>
</dbReference>
<feature type="transmembrane region" description="Helical" evidence="9">
    <location>
        <begin position="934"/>
        <end position="951"/>
    </location>
</feature>
<dbReference type="SMART" id="SM00831">
    <property type="entry name" value="Cation_ATPase_N"/>
    <property type="match status" value="1"/>
</dbReference>
<sequence length="961" mass="105211">METQPVIEEPQEKWFTFSTEQVEKKLSTSITAGLSSADAKARLAKYGPNELTATEKIPRWKVFLQQFNDVLIYILIAAALISAIMEYIETSSHGEASFGWDWLVIAIIVILNAVIGFIQEGKADDAIEALRSMSAPDAQVVRDGKEVMIKAREIVPGDLLILNEGDKIPADGRLFEESNFKIEEAALTGESVAVKKDIKIIENEECALADRKNMVFSSTLATYGRGKVIATETGMKTEVGKIATMISEAETMMTPLQKSLEEFGAWLGKIILIICGLVSVIYVIWAGIHGQLTPEAWLSKVIASLLAGVALAVAAIPEGLPAVVTTCLAIGVTRMSERNAIIKKLHSVETLGCTTVICSDKTGTLTKNEMTVRAIWAGGKIYNVFGAGYEPTGEIKLGEDLVDGKTIPDLEMVLRTGLLCNNARLAKEEKWMCFGDPTEGCLISAAEKAYGPRKAIDEKYPRVDEIPFDSTRKRMTTINMVDGKKIAYIKGATEIILDYCKSILWDGKERPITDDDKKTILKAYEQKASEALRGLGFAYRVADGIPVEVESIEKDLTFVGMQFMIDPPRDEVKKAIEECKDAGIGVKMITGDNLITATAIAKELGMISEGEVTHEGKDIPSMSNQDIRDCHVFARVSPEHKQNIVKALQAEGQVVAMTGDGVNDAPALKNANVGVAMGITGTDVSKEAAVMVLADDNFATIVMAVEEGRGIYDNIKKFIQYLLSSNIMEVLVLLGAALIGVEPPLVAIQLLWINLVTDGAPALALGFDPYDPTLMKQMPRPEDEPILTKRFIETMIFRGVVMTILILGIYLLYYSGGFFHGPFALNSVDDIPDSLAALVQTEHYENKSLSGEELLLAFNLWKARSVTFLAMMFGEMANAFNCRSEYNSIKTIGVLTNKMMLWAVAISSVLTIVLYIPGSPLGAIFKVIPLTIEWLWILLFIIVVVASVEALKYKFRKDMGL</sequence>
<feature type="transmembrane region" description="Helical" evidence="9">
    <location>
        <begin position="305"/>
        <end position="333"/>
    </location>
</feature>
<dbReference type="Proteomes" id="UP001208689">
    <property type="component" value="Chromosome"/>
</dbReference>
<dbReference type="NCBIfam" id="TIGR01494">
    <property type="entry name" value="ATPase_P-type"/>
    <property type="match status" value="2"/>
</dbReference>
<dbReference type="PRINTS" id="PR00120">
    <property type="entry name" value="HATPASE"/>
</dbReference>
<keyword evidence="5 11" id="KW-0067">ATP-binding</keyword>
<evidence type="ECO:0000256" key="6">
    <source>
        <dbReference type="ARBA" id="ARBA00022967"/>
    </source>
</evidence>
<dbReference type="Gene3D" id="3.40.50.1000">
    <property type="entry name" value="HAD superfamily/HAD-like"/>
    <property type="match status" value="1"/>
</dbReference>
<dbReference type="PRINTS" id="PR00119">
    <property type="entry name" value="CATATPASE"/>
</dbReference>
<keyword evidence="6" id="KW-1278">Translocase</keyword>
<dbReference type="SFLD" id="SFLDS00003">
    <property type="entry name" value="Haloacid_Dehalogenase"/>
    <property type="match status" value="1"/>
</dbReference>
<dbReference type="Gene3D" id="3.40.1110.10">
    <property type="entry name" value="Calcium-transporting ATPase, cytoplasmic domain N"/>
    <property type="match status" value="1"/>
</dbReference>
<name>A0ABY6HPD0_9ARCH</name>
<dbReference type="PANTHER" id="PTHR43294:SF21">
    <property type="entry name" value="CATION TRANSPORTING ATPASE"/>
    <property type="match status" value="1"/>
</dbReference>
<keyword evidence="4" id="KW-0547">Nucleotide-binding</keyword>
<dbReference type="SUPFAM" id="SSF81660">
    <property type="entry name" value="Metal cation-transporting ATPase, ATP-binding domain N"/>
    <property type="match status" value="1"/>
</dbReference>
<dbReference type="InterPro" id="IPR023298">
    <property type="entry name" value="ATPase_P-typ_TM_dom_sf"/>
</dbReference>
<evidence type="ECO:0000256" key="2">
    <source>
        <dbReference type="ARBA" id="ARBA00022475"/>
    </source>
</evidence>
<feature type="transmembrane region" description="Helical" evidence="9">
    <location>
        <begin position="718"/>
        <end position="741"/>
    </location>
</feature>
<feature type="transmembrane region" description="Helical" evidence="9">
    <location>
        <begin position="901"/>
        <end position="928"/>
    </location>
</feature>
<dbReference type="Pfam" id="PF00122">
    <property type="entry name" value="E1-E2_ATPase"/>
    <property type="match status" value="1"/>
</dbReference>
<dbReference type="SUPFAM" id="SSF81665">
    <property type="entry name" value="Calcium ATPase, transmembrane domain M"/>
    <property type="match status" value="1"/>
</dbReference>
<feature type="transmembrane region" description="Helical" evidence="9">
    <location>
        <begin position="70"/>
        <end position="88"/>
    </location>
</feature>
<evidence type="ECO:0000256" key="1">
    <source>
        <dbReference type="ARBA" id="ARBA00004651"/>
    </source>
</evidence>
<dbReference type="InterPro" id="IPR004014">
    <property type="entry name" value="ATPase_P-typ_cation-transptr_N"/>
</dbReference>
<evidence type="ECO:0000256" key="4">
    <source>
        <dbReference type="ARBA" id="ARBA00022741"/>
    </source>
</evidence>
<feature type="transmembrane region" description="Helical" evidence="9">
    <location>
        <begin position="747"/>
        <end position="770"/>
    </location>
</feature>
<protein>
    <submittedName>
        <fullName evidence="11">Potassium-transporting ATPase ATP-binding subunit</fullName>
    </submittedName>
</protein>
<dbReference type="InterPro" id="IPR044492">
    <property type="entry name" value="P_typ_ATPase_HD_dom"/>
</dbReference>
<dbReference type="SFLD" id="SFLDG00002">
    <property type="entry name" value="C1.7:_P-type_atpase_like"/>
    <property type="match status" value="1"/>
</dbReference>
<dbReference type="InterPro" id="IPR001757">
    <property type="entry name" value="P_typ_ATPase"/>
</dbReference>
<dbReference type="GO" id="GO:0005524">
    <property type="term" value="F:ATP binding"/>
    <property type="evidence" value="ECO:0007669"/>
    <property type="project" value="UniProtKB-KW"/>
</dbReference>
<dbReference type="InterPro" id="IPR023299">
    <property type="entry name" value="ATPase_P-typ_cyto_dom_N"/>
</dbReference>
<evidence type="ECO:0000313" key="11">
    <source>
        <dbReference type="EMBL" id="UYP45291.1"/>
    </source>
</evidence>
<evidence type="ECO:0000256" key="5">
    <source>
        <dbReference type="ARBA" id="ARBA00022840"/>
    </source>
</evidence>
<dbReference type="InterPro" id="IPR018303">
    <property type="entry name" value="ATPase_P-typ_P_site"/>
</dbReference>
<evidence type="ECO:0000256" key="3">
    <source>
        <dbReference type="ARBA" id="ARBA00022692"/>
    </source>
</evidence>
<gene>
    <name evidence="11" type="ORF">NEF87_001576</name>
</gene>
<dbReference type="SFLD" id="SFLDF00027">
    <property type="entry name" value="p-type_atpase"/>
    <property type="match status" value="1"/>
</dbReference>
<dbReference type="InterPro" id="IPR059000">
    <property type="entry name" value="ATPase_P-type_domA"/>
</dbReference>
<evidence type="ECO:0000256" key="7">
    <source>
        <dbReference type="ARBA" id="ARBA00022989"/>
    </source>
</evidence>
<organism evidence="11 12">
    <name type="scientific">Candidatus Lokiarchaeum ossiferum</name>
    <dbReference type="NCBI Taxonomy" id="2951803"/>
    <lineage>
        <taxon>Archaea</taxon>
        <taxon>Promethearchaeati</taxon>
        <taxon>Promethearchaeota</taxon>
        <taxon>Promethearchaeia</taxon>
        <taxon>Promethearchaeales</taxon>
        <taxon>Promethearchaeaceae</taxon>
        <taxon>Candidatus Lokiarchaeum</taxon>
    </lineage>
</organism>
<dbReference type="InterPro" id="IPR036412">
    <property type="entry name" value="HAD-like_sf"/>
</dbReference>
<keyword evidence="12" id="KW-1185">Reference proteome</keyword>
<evidence type="ECO:0000259" key="10">
    <source>
        <dbReference type="SMART" id="SM00831"/>
    </source>
</evidence>